<feature type="compositionally biased region" description="Basic residues" evidence="1">
    <location>
        <begin position="410"/>
        <end position="419"/>
    </location>
</feature>
<evidence type="ECO:0000313" key="3">
    <source>
        <dbReference type="Proteomes" id="UP001050691"/>
    </source>
</evidence>
<dbReference type="Proteomes" id="UP001050691">
    <property type="component" value="Unassembled WGS sequence"/>
</dbReference>
<accession>A0AAV5AJY6</accession>
<feature type="compositionally biased region" description="Polar residues" evidence="1">
    <location>
        <begin position="17"/>
        <end position="34"/>
    </location>
</feature>
<reference evidence="2" key="1">
    <citation type="submission" date="2021-10" db="EMBL/GenBank/DDBJ databases">
        <title>De novo Genome Assembly of Clathrus columnatus (Basidiomycota, Fungi) Using Illumina and Nanopore Sequence Data.</title>
        <authorList>
            <person name="Ogiso-Tanaka E."/>
            <person name="Itagaki H."/>
            <person name="Hosoya T."/>
            <person name="Hosaka K."/>
        </authorList>
    </citation>
    <scope>NUCLEOTIDE SEQUENCE</scope>
    <source>
        <strain evidence="2">MO-923</strain>
    </source>
</reference>
<name>A0AAV5AJY6_9AGAM</name>
<feature type="compositionally biased region" description="Basic residues" evidence="1">
    <location>
        <begin position="56"/>
        <end position="68"/>
    </location>
</feature>
<sequence length="801" mass="88282">MSSSHLLVKEEGLFQDAENSSSSAFMSQPTSLESLKSPFGRPVGIPESTVGNVPLQKKKKKKKTKKSKSLKEDKADAKMFEPEKPPVLCISRNKHWRYISSYHVRGPWLQLPIELLESLLVLNSNPNTFSIPEHRPPTPLLQFHGNAGPQSSSLTLRRQRETLLEHTTSISTATNSLIPTSSSITNKPTPPPIDPGVFRSVATIRRLIDEASDLAVRAASGLSSATLNNLRAAGPGLYGYSGGSWGGGHSINPLGEQVGNGRNTAMSAMRIHRLRALAVQRLAAAYKTDEIAASVMVMQGASALDDIAERVLRSDPTDPDARYVNFFHEKIPSRQLAESTTTAVLDELIAMNPQRLEYYRTRGIVHCFRDEYTFAIRDFTHVLKEARNTRKAKHVHALALSPEHTDTNIRARKGKRAKPHGQAPVNGTSVAEENHGLQQSPSPDNPDPVEHQALFLRAAAYLQNAVYLIESAILELEEVGRITSDGTELRLCYLENGKYGGVEIGNSDGPLGSYNGVKVQAYRQILNDFTFRKQVETLLRKSIRDHERFLTHFDTLEPSVPILTGDLAQRTKAAFLLTESLRPGSHSQPPPLNAPPIFATYHPLLVESHFSILLATLLLGDFVNLLPTFIRTATLVDGLEGYPVFLPARSMAQAEFIEILERLASGWKTGIQPHSYSSASMAVILRGTAETEESKDDDKVSIDADDNQTVEVQSSQSKENVLDEDDDDQILKNLDGARILLAPVVQRQRERLEKSTADKLSAGDKKRPVSINIPLHGPRVEIVLAYLAAVHLPDMEMAGKE</sequence>
<feature type="region of interest" description="Disordered" evidence="1">
    <location>
        <begin position="12"/>
        <end position="76"/>
    </location>
</feature>
<feature type="region of interest" description="Disordered" evidence="1">
    <location>
        <begin position="690"/>
        <end position="722"/>
    </location>
</feature>
<feature type="compositionally biased region" description="Polar residues" evidence="1">
    <location>
        <begin position="709"/>
        <end position="719"/>
    </location>
</feature>
<dbReference type="SUPFAM" id="SSF48452">
    <property type="entry name" value="TPR-like"/>
    <property type="match status" value="1"/>
</dbReference>
<protein>
    <submittedName>
        <fullName evidence="2">Uncharacterized protein</fullName>
    </submittedName>
</protein>
<dbReference type="AlphaFoldDB" id="A0AAV5AJY6"/>
<evidence type="ECO:0000313" key="2">
    <source>
        <dbReference type="EMBL" id="GJJ13256.1"/>
    </source>
</evidence>
<dbReference type="InterPro" id="IPR011990">
    <property type="entry name" value="TPR-like_helical_dom_sf"/>
</dbReference>
<proteinExistence type="predicted"/>
<feature type="compositionally biased region" description="Polar residues" evidence="1">
    <location>
        <begin position="425"/>
        <end position="442"/>
    </location>
</feature>
<gene>
    <name evidence="2" type="ORF">Clacol_007507</name>
</gene>
<organism evidence="2 3">
    <name type="scientific">Clathrus columnatus</name>
    <dbReference type="NCBI Taxonomy" id="1419009"/>
    <lineage>
        <taxon>Eukaryota</taxon>
        <taxon>Fungi</taxon>
        <taxon>Dikarya</taxon>
        <taxon>Basidiomycota</taxon>
        <taxon>Agaricomycotina</taxon>
        <taxon>Agaricomycetes</taxon>
        <taxon>Phallomycetidae</taxon>
        <taxon>Phallales</taxon>
        <taxon>Clathraceae</taxon>
        <taxon>Clathrus</taxon>
    </lineage>
</organism>
<keyword evidence="3" id="KW-1185">Reference proteome</keyword>
<dbReference type="EMBL" id="BPWL01000008">
    <property type="protein sequence ID" value="GJJ13256.1"/>
    <property type="molecule type" value="Genomic_DNA"/>
</dbReference>
<feature type="region of interest" description="Disordered" evidence="1">
    <location>
        <begin position="402"/>
        <end position="449"/>
    </location>
</feature>
<evidence type="ECO:0000256" key="1">
    <source>
        <dbReference type="SAM" id="MobiDB-lite"/>
    </source>
</evidence>
<comment type="caution">
    <text evidence="2">The sequence shown here is derived from an EMBL/GenBank/DDBJ whole genome shotgun (WGS) entry which is preliminary data.</text>
</comment>